<dbReference type="SUPFAM" id="SSF53041">
    <property type="entry name" value="Resolvase-like"/>
    <property type="match status" value="1"/>
</dbReference>
<evidence type="ECO:0000256" key="1">
    <source>
        <dbReference type="ARBA" id="ARBA00022908"/>
    </source>
</evidence>
<dbReference type="PROSITE" id="PS51736">
    <property type="entry name" value="RECOMBINASES_3"/>
    <property type="match status" value="1"/>
</dbReference>
<dbReference type="CDD" id="cd00338">
    <property type="entry name" value="Ser_Recombinase"/>
    <property type="match status" value="1"/>
</dbReference>
<evidence type="ECO:0000256" key="4">
    <source>
        <dbReference type="PIRSR" id="PIRSR606118-50"/>
    </source>
</evidence>
<dbReference type="GO" id="GO:0003677">
    <property type="term" value="F:DNA binding"/>
    <property type="evidence" value="ECO:0007669"/>
    <property type="project" value="UniProtKB-KW"/>
</dbReference>
<dbReference type="InterPro" id="IPR038109">
    <property type="entry name" value="DNA_bind_recomb_sf"/>
</dbReference>
<feature type="active site" description="O-(5'-phospho-DNA)-serine intermediate" evidence="4 5">
    <location>
        <position position="21"/>
    </location>
</feature>
<keyword evidence="3" id="KW-0233">DNA recombination</keyword>
<comment type="caution">
    <text evidence="8">The sequence shown here is derived from an EMBL/GenBank/DDBJ whole genome shotgun (WGS) entry which is preliminary data.</text>
</comment>
<evidence type="ECO:0000259" key="6">
    <source>
        <dbReference type="PROSITE" id="PS51736"/>
    </source>
</evidence>
<dbReference type="STRING" id="1618333.UR93_C0027G0007"/>
<dbReference type="Pfam" id="PF00239">
    <property type="entry name" value="Resolvase"/>
    <property type="match status" value="1"/>
</dbReference>
<dbReference type="PANTHER" id="PTHR30461:SF23">
    <property type="entry name" value="DNA RECOMBINASE-RELATED"/>
    <property type="match status" value="1"/>
</dbReference>
<dbReference type="PROSITE" id="PS00397">
    <property type="entry name" value="RECOMBINASES_1"/>
    <property type="match status" value="1"/>
</dbReference>
<dbReference type="InterPro" id="IPR006118">
    <property type="entry name" value="Recombinase_CS"/>
</dbReference>
<evidence type="ECO:0000259" key="7">
    <source>
        <dbReference type="PROSITE" id="PS51737"/>
    </source>
</evidence>
<dbReference type="InterPro" id="IPR050639">
    <property type="entry name" value="SSR_resolvase"/>
</dbReference>
<feature type="domain" description="Recombinase" evidence="7">
    <location>
        <begin position="169"/>
        <end position="279"/>
    </location>
</feature>
<evidence type="ECO:0000313" key="9">
    <source>
        <dbReference type="Proteomes" id="UP000034316"/>
    </source>
</evidence>
<keyword evidence="2" id="KW-0238">DNA-binding</keyword>
<dbReference type="GO" id="GO:0000150">
    <property type="term" value="F:DNA strand exchange activity"/>
    <property type="evidence" value="ECO:0007669"/>
    <property type="project" value="InterPro"/>
</dbReference>
<dbReference type="GO" id="GO:0015074">
    <property type="term" value="P:DNA integration"/>
    <property type="evidence" value="ECO:0007669"/>
    <property type="project" value="UniProtKB-KW"/>
</dbReference>
<dbReference type="Pfam" id="PF07508">
    <property type="entry name" value="Recombinase"/>
    <property type="match status" value="1"/>
</dbReference>
<dbReference type="InterPro" id="IPR011109">
    <property type="entry name" value="DNA_bind_recombinase_dom"/>
</dbReference>
<feature type="domain" description="Resolvase/invertase-type recombinase catalytic" evidence="6">
    <location>
        <begin position="13"/>
        <end position="161"/>
    </location>
</feature>
<evidence type="ECO:0000313" key="8">
    <source>
        <dbReference type="EMBL" id="KKP87930.1"/>
    </source>
</evidence>
<keyword evidence="1" id="KW-0229">DNA integration</keyword>
<dbReference type="InterPro" id="IPR025827">
    <property type="entry name" value="Zn_ribbon_recom_dom"/>
</dbReference>
<evidence type="ECO:0000256" key="5">
    <source>
        <dbReference type="PROSITE-ProRule" id="PRU10137"/>
    </source>
</evidence>
<name>A0A0G0FKF4_9BACT</name>
<dbReference type="PROSITE" id="PS51737">
    <property type="entry name" value="RECOMBINASE_DNA_BIND"/>
    <property type="match status" value="1"/>
</dbReference>
<dbReference type="SMART" id="SM00857">
    <property type="entry name" value="Resolvase"/>
    <property type="match status" value="1"/>
</dbReference>
<evidence type="ECO:0000256" key="3">
    <source>
        <dbReference type="ARBA" id="ARBA00023172"/>
    </source>
</evidence>
<organism evidence="8 9">
    <name type="scientific">Berkelbacteria bacterium GW2011_GWA2_35_9</name>
    <dbReference type="NCBI Taxonomy" id="1618333"/>
    <lineage>
        <taxon>Bacteria</taxon>
        <taxon>Candidatus Berkelbacteria</taxon>
    </lineage>
</organism>
<gene>
    <name evidence="8" type="ORF">UR93_C0027G0007</name>
</gene>
<dbReference type="Gene3D" id="3.40.50.1390">
    <property type="entry name" value="Resolvase, N-terminal catalytic domain"/>
    <property type="match status" value="1"/>
</dbReference>
<dbReference type="EMBL" id="LBRB01000027">
    <property type="protein sequence ID" value="KKP87930.1"/>
    <property type="molecule type" value="Genomic_DNA"/>
</dbReference>
<protein>
    <submittedName>
        <fullName evidence="8">Site-specific recombinase</fullName>
    </submittedName>
</protein>
<evidence type="ECO:0000256" key="2">
    <source>
        <dbReference type="ARBA" id="ARBA00023125"/>
    </source>
</evidence>
<sequence length="511" mass="57752">MNTTNAIYADGKNAVLYLRVSTEEQVDNFSLDTQEEICRKEAEKRGYQITEVFREEGRSAKTITGRPVLIQLLEFCRKQKHRVQAVFVYRLDRVSRITADYLAIRKKLTENGVTIISATEPTGDSPTEKLVETILAGFAQLDNDIRSERSRNGLKARFLSGMIVTGQVPLGYLVQAGYAIKDPKTYDLMKKAWGLMATGSKSLQEMADLMNTWGMKEHHGKREYNIRAQRVNVLFRSKFYLGLLTSKTYREEVKAQHVPMITEEQFYRVQAILDGRNPNKVALAKRVHSNPDFPLRRIVRCKECGTGMTGGWSKGRHAKYAYYRCGGVCKGVAAKAEVLEGSLIETLKTVTPKKECLDLFIAFLYRTYHTRLARLQKIKGQADQEIATLKALRQTLVEKNLAGVYSDEVFKEQNAVVEDRMVKAQVVKNDATIDRYNIDDVTTFIRTLLADLGEAYKRSSISQIKVLLGSIFPSGLAWSQNGTLNREISPLYQSICTFDNGAISSCAEERT</sequence>
<dbReference type="Pfam" id="PF13408">
    <property type="entry name" value="Zn_ribbon_recom"/>
    <property type="match status" value="1"/>
</dbReference>
<accession>A0A0G0FKF4</accession>
<dbReference type="Proteomes" id="UP000034316">
    <property type="component" value="Unassembled WGS sequence"/>
</dbReference>
<dbReference type="InterPro" id="IPR006119">
    <property type="entry name" value="Resolv_N"/>
</dbReference>
<proteinExistence type="predicted"/>
<dbReference type="Gene3D" id="3.90.1750.20">
    <property type="entry name" value="Putative Large Serine Recombinase, Chain B, Domain 2"/>
    <property type="match status" value="1"/>
</dbReference>
<dbReference type="AlphaFoldDB" id="A0A0G0FKF4"/>
<dbReference type="PANTHER" id="PTHR30461">
    <property type="entry name" value="DNA-INVERTASE FROM LAMBDOID PROPHAGE"/>
    <property type="match status" value="1"/>
</dbReference>
<dbReference type="InterPro" id="IPR036162">
    <property type="entry name" value="Resolvase-like_N_sf"/>
</dbReference>
<reference evidence="8 9" key="1">
    <citation type="journal article" date="2015" name="Nature">
        <title>rRNA introns, odd ribosomes, and small enigmatic genomes across a large radiation of phyla.</title>
        <authorList>
            <person name="Brown C.T."/>
            <person name="Hug L.A."/>
            <person name="Thomas B.C."/>
            <person name="Sharon I."/>
            <person name="Castelle C.J."/>
            <person name="Singh A."/>
            <person name="Wilkins M.J."/>
            <person name="Williams K.H."/>
            <person name="Banfield J.F."/>
        </authorList>
    </citation>
    <scope>NUCLEOTIDE SEQUENCE [LARGE SCALE GENOMIC DNA]</scope>
</reference>